<gene>
    <name evidence="1" type="ORF">MILVUS5_LOCUS9866</name>
</gene>
<comment type="caution">
    <text evidence="1">The sequence shown here is derived from an EMBL/GenBank/DDBJ whole genome shotgun (WGS) entry which is preliminary data.</text>
</comment>
<organism evidence="1 2">
    <name type="scientific">Trifolium pratense</name>
    <name type="common">Red clover</name>
    <dbReference type="NCBI Taxonomy" id="57577"/>
    <lineage>
        <taxon>Eukaryota</taxon>
        <taxon>Viridiplantae</taxon>
        <taxon>Streptophyta</taxon>
        <taxon>Embryophyta</taxon>
        <taxon>Tracheophyta</taxon>
        <taxon>Spermatophyta</taxon>
        <taxon>Magnoliopsida</taxon>
        <taxon>eudicotyledons</taxon>
        <taxon>Gunneridae</taxon>
        <taxon>Pentapetalae</taxon>
        <taxon>rosids</taxon>
        <taxon>fabids</taxon>
        <taxon>Fabales</taxon>
        <taxon>Fabaceae</taxon>
        <taxon>Papilionoideae</taxon>
        <taxon>50 kb inversion clade</taxon>
        <taxon>NPAAA clade</taxon>
        <taxon>Hologalegina</taxon>
        <taxon>IRL clade</taxon>
        <taxon>Trifolieae</taxon>
        <taxon>Trifolium</taxon>
    </lineage>
</organism>
<sequence>MEPEYDAELNYQKFNKFIRQHKESLKDERVLEANIDEAITFYGDDEVTLRPETKVNSYSITIADQTEWDHCHWTSGAKYEMTFELIEEKSILKKARIAEALIFAVNHRDPNKLVLFDKGSPTKSASYSGSIVSVAKIKERNSLVSGRKIRNRLVPNFVLFEGRRQSKHDGGTRGDGGDTTTVARWMTEDESYSYGPDREETSFHSLHRQFRLQLYWIKKKVIDKSFSKLFASHTTYVEKESRSADWESYLKDSSQELKVSKKRLWEYLWKYFNNDYCLIDIIKHGMKKTKSFLNLVEAADYHLSGPLGEFVAKPKYLPIQELTEDLTLNNVLKFEKDLVRSGWNVFLFIFLKLTLHDSFLKFRKQTGQQTNQETEHVPAPGVDSGGSAKIEHVSAPADSVGCSETKADVPDKDGSAADMIYENQAGVDIKELYYEVLVPGIAALGTTLNEGVNKIREKHHFTREVSVMVDSLFTNVQENALEVFNQEVNNSRIDDHKFDVQSIKFKPKHTAKIKDDTELEAEARRIGRLGEKYAYEYYKDRYNNVLWVNEEDEVFQPFDLTGFDKKNNSKFFIEAKATIHKRKKWFHISPAEYHWAMKKQSNYIIAHVYIDEKEGAEPKFTVTEFINPTGRNSLLKLCMRYK</sequence>
<accession>A0ACB0J7K9</accession>
<reference evidence="1" key="1">
    <citation type="submission" date="2023-10" db="EMBL/GenBank/DDBJ databases">
        <authorList>
            <person name="Rodriguez Cubillos JULIANA M."/>
            <person name="De Vega J."/>
        </authorList>
    </citation>
    <scope>NUCLEOTIDE SEQUENCE</scope>
</reference>
<evidence type="ECO:0000313" key="2">
    <source>
        <dbReference type="Proteomes" id="UP001177021"/>
    </source>
</evidence>
<evidence type="ECO:0000313" key="1">
    <source>
        <dbReference type="EMBL" id="CAJ2639924.1"/>
    </source>
</evidence>
<dbReference type="EMBL" id="CASHSV030000024">
    <property type="protein sequence ID" value="CAJ2639924.1"/>
    <property type="molecule type" value="Genomic_DNA"/>
</dbReference>
<dbReference type="Proteomes" id="UP001177021">
    <property type="component" value="Unassembled WGS sequence"/>
</dbReference>
<name>A0ACB0J7K9_TRIPR</name>
<protein>
    <submittedName>
        <fullName evidence="1">Uncharacterized protein</fullName>
    </submittedName>
</protein>
<proteinExistence type="predicted"/>
<keyword evidence="2" id="KW-1185">Reference proteome</keyword>